<evidence type="ECO:0000313" key="3">
    <source>
        <dbReference type="Proteomes" id="UP001652621"/>
    </source>
</evidence>
<dbReference type="Proteomes" id="UP001652621">
    <property type="component" value="Unplaced"/>
</dbReference>
<gene>
    <name evidence="4" type="primary">LOC101897115</name>
</gene>
<feature type="chain" id="PRO_5045039025" evidence="2">
    <location>
        <begin position="28"/>
        <end position="444"/>
    </location>
</feature>
<feature type="compositionally biased region" description="Polar residues" evidence="1">
    <location>
        <begin position="255"/>
        <end position="271"/>
    </location>
</feature>
<proteinExistence type="predicted"/>
<reference evidence="4" key="1">
    <citation type="submission" date="2025-08" db="UniProtKB">
        <authorList>
            <consortium name="RefSeq"/>
        </authorList>
    </citation>
    <scope>IDENTIFICATION</scope>
    <source>
        <strain evidence="4">Aabys</strain>
        <tissue evidence="4">Whole body</tissue>
    </source>
</reference>
<feature type="region of interest" description="Disordered" evidence="1">
    <location>
        <begin position="253"/>
        <end position="337"/>
    </location>
</feature>
<evidence type="ECO:0000256" key="2">
    <source>
        <dbReference type="SAM" id="SignalP"/>
    </source>
</evidence>
<sequence length="444" mass="50150">MSIMLKLCNFGTIYLWIFVLRVIQVCADPRMDDGGGGVEGGGGGGDGDGEDVDADKRLNSLIKPYPYQMFHYMDDLLRRYHQENGLRPIPAKVEQHPAHQPLGAIENLPWKSGSEFEIDLKNLNDFDIYKMANAIWPIRKFRQEDREWQQKVPSKQQQQPLRHRFPLSALLSAPTNILYTASNDGDDKGNHRNQQNSNNNKAIKTSWLKALGSNGDDDDDNDDDYTNDPLKRINDIAAKGYGKVSMQVFPPLTVDKTSNMKRTNAMNSNPDPENGNENFNYSNNDDTVSDNYPADANLNADKNGNVKPSVDASSAPRKRGGRTRDKKPKQNLTTPFLPAISGGSMVNLGKFFRDLSKNVQFSEKYQWSSEEQKLLEGDPTFGDLHHHLHDPEGNTDQAAEWIKAIRFYRPSQKIRSLVEMNPHGQWAHGSNFIDPNYMWIGLGK</sequence>
<organism evidence="3 4">
    <name type="scientific">Musca domestica</name>
    <name type="common">House fly</name>
    <dbReference type="NCBI Taxonomy" id="7370"/>
    <lineage>
        <taxon>Eukaryota</taxon>
        <taxon>Metazoa</taxon>
        <taxon>Ecdysozoa</taxon>
        <taxon>Arthropoda</taxon>
        <taxon>Hexapoda</taxon>
        <taxon>Insecta</taxon>
        <taxon>Pterygota</taxon>
        <taxon>Neoptera</taxon>
        <taxon>Endopterygota</taxon>
        <taxon>Diptera</taxon>
        <taxon>Brachycera</taxon>
        <taxon>Muscomorpha</taxon>
        <taxon>Muscoidea</taxon>
        <taxon>Muscidae</taxon>
        <taxon>Musca</taxon>
    </lineage>
</organism>
<accession>A0ABM3USK4</accession>
<evidence type="ECO:0000313" key="4">
    <source>
        <dbReference type="RefSeq" id="XP_058976515.1"/>
    </source>
</evidence>
<evidence type="ECO:0000256" key="1">
    <source>
        <dbReference type="SAM" id="MobiDB-lite"/>
    </source>
</evidence>
<feature type="compositionally biased region" description="Low complexity" evidence="1">
    <location>
        <begin position="275"/>
        <end position="284"/>
    </location>
</feature>
<keyword evidence="3" id="KW-1185">Reference proteome</keyword>
<feature type="region of interest" description="Disordered" evidence="1">
    <location>
        <begin position="181"/>
        <end position="202"/>
    </location>
</feature>
<name>A0ABM3USK4_MUSDO</name>
<dbReference type="GeneID" id="101897115"/>
<feature type="signal peptide" evidence="2">
    <location>
        <begin position="1"/>
        <end position="27"/>
    </location>
</feature>
<keyword evidence="2" id="KW-0732">Signal</keyword>
<dbReference type="RefSeq" id="XP_058976515.1">
    <property type="nucleotide sequence ID" value="XM_059120532.1"/>
</dbReference>
<feature type="compositionally biased region" description="Basic residues" evidence="1">
    <location>
        <begin position="316"/>
        <end position="329"/>
    </location>
</feature>
<protein>
    <submittedName>
        <fullName evidence="4">Uncharacterized protein LOC101897115</fullName>
    </submittedName>
</protein>